<evidence type="ECO:0000313" key="2">
    <source>
        <dbReference type="EMBL" id="NKE43506.1"/>
    </source>
</evidence>
<sequence length="218" mass="23962">MPKRRHLLKALPLLAAACATSEQPLPPLRPLVTGYSHLTPLRLNVLEIRIGEPVPGAIQVIEPAPVRPDVELRRMAEQRLVPIGTEGRARFVITNARFVRQSLPQQGGLSGMFAGEPGERLTCELACRVEILTGDDTRVAFVEAQVQRLQTVADGASPATRRQAAEDVVRQAMQEMNVEFEYQLRRTLRAWLAEGSTPTAPAPVPVEREDLPGATPRT</sequence>
<feature type="region of interest" description="Disordered" evidence="1">
    <location>
        <begin position="196"/>
        <end position="218"/>
    </location>
</feature>
<name>A0ABX1ESD3_9PROT</name>
<dbReference type="EMBL" id="JAAVTX010000001">
    <property type="protein sequence ID" value="NKE43506.1"/>
    <property type="molecule type" value="Genomic_DNA"/>
</dbReference>
<evidence type="ECO:0008006" key="4">
    <source>
        <dbReference type="Google" id="ProtNLM"/>
    </source>
</evidence>
<accession>A0ABX1ESD3</accession>
<dbReference type="Proteomes" id="UP000765160">
    <property type="component" value="Unassembled WGS sequence"/>
</dbReference>
<organism evidence="2 3">
    <name type="scientific">Falsiroseomonas frigidaquae</name>
    <dbReference type="NCBI Taxonomy" id="487318"/>
    <lineage>
        <taxon>Bacteria</taxon>
        <taxon>Pseudomonadati</taxon>
        <taxon>Pseudomonadota</taxon>
        <taxon>Alphaproteobacteria</taxon>
        <taxon>Acetobacterales</taxon>
        <taxon>Roseomonadaceae</taxon>
        <taxon>Falsiroseomonas</taxon>
    </lineage>
</organism>
<proteinExistence type="predicted"/>
<protein>
    <recommendedName>
        <fullName evidence="4">DUF4136 domain-containing protein</fullName>
    </recommendedName>
</protein>
<comment type="caution">
    <text evidence="2">The sequence shown here is derived from an EMBL/GenBank/DDBJ whole genome shotgun (WGS) entry which is preliminary data.</text>
</comment>
<gene>
    <name evidence="2" type="ORF">HB662_01865</name>
</gene>
<reference evidence="2 3" key="1">
    <citation type="submission" date="2020-03" db="EMBL/GenBank/DDBJ databases">
        <title>Roseomonas selenitidurans sp. nov. isolated from soil.</title>
        <authorList>
            <person name="Liu H."/>
        </authorList>
    </citation>
    <scope>NUCLEOTIDE SEQUENCE [LARGE SCALE GENOMIC DNA]</scope>
    <source>
        <strain evidence="2 3">JCM 15073</strain>
    </source>
</reference>
<keyword evidence="3" id="KW-1185">Reference proteome</keyword>
<evidence type="ECO:0000256" key="1">
    <source>
        <dbReference type="SAM" id="MobiDB-lite"/>
    </source>
</evidence>
<evidence type="ECO:0000313" key="3">
    <source>
        <dbReference type="Proteomes" id="UP000765160"/>
    </source>
</evidence>
<dbReference type="RefSeq" id="WP_168046553.1">
    <property type="nucleotide sequence ID" value="NZ_JAATJR010000001.1"/>
</dbReference>